<sequence>MNNKEIRIEGDTLFYKDHGNIENANLNALKYAYVQILGEVPFLFVFADHQHYISTELRGFEEVYHELSNRFHFDNETFFAVCKARKEDEKVKIWAKKMPRNYQILDEYPDDVDFGYEVYAQSRQMMSWDTTYEQLEASGCVEAYFTDFGARYLRFRYPVRIEGILIDQLEVYADNVSTNRPVQEFFVNLYDETNTDKSYQQLRGLWIDDDIDINQYGYEREDQCYLQFVLANGINASICYTYDKEYAYDDGSTSLHFYNKREYRYFLENKEYEEVMEISGLIPFHNRLDMKVNYIDNDSVKYLPLKVKELLVEKSGIWIDNTNHKIGFAGIDTALILDLEKIKYFTLQNVLPAKGAGYADLIVHLSTGNYLYVFIEDTYFFDQFAQQLEHMTKKQVEIPEAYYNC</sequence>
<dbReference type="Proteomes" id="UP000028933">
    <property type="component" value="Chromosome"/>
</dbReference>
<evidence type="ECO:0000313" key="1">
    <source>
        <dbReference type="EMBL" id="AIL45867.1"/>
    </source>
</evidence>
<dbReference type="STRING" id="1338011.BD94_2092"/>
<reference evidence="1" key="2">
    <citation type="journal article" date="2015" name="Genome Biol. Evol.">
        <title>Complete Genome Sequence and Transcriptomic Analysis of the Novel Pathogen Elizabethkingia anophelis in Response to Oxidative Stress.</title>
        <authorList>
            <person name="Li Y."/>
            <person name="Liu Y."/>
            <person name="Chew S.C."/>
            <person name="Tay M."/>
            <person name="Salido M.M."/>
            <person name="Teo J."/>
            <person name="Lauro F.M."/>
            <person name="Givskov M."/>
            <person name="Yang L."/>
        </authorList>
    </citation>
    <scope>NUCLEOTIDE SEQUENCE</scope>
    <source>
        <strain evidence="1">NUHP1</strain>
    </source>
</reference>
<dbReference type="eggNOG" id="ENOG502ZAAB">
    <property type="taxonomic scope" value="Bacteria"/>
</dbReference>
<name>A0A077EEC2_9FLAO</name>
<dbReference type="AlphaFoldDB" id="A0A077EEC2"/>
<accession>A0A077EEC2</accession>
<reference evidence="1" key="1">
    <citation type="journal article" date="2013" name="Lancet">
        <title>First case of E anophelis outbreak in an intensive-care unit.</title>
        <authorList>
            <person name="Teo J."/>
            <person name="Tan S.Y."/>
            <person name="Tay M."/>
            <person name="Ding Y."/>
            <person name="Kjelleberg S."/>
            <person name="Givskov M."/>
            <person name="Lin R.T."/>
            <person name="Yang L."/>
        </authorList>
    </citation>
    <scope>NUCLEOTIDE SEQUENCE [LARGE SCALE GENOMIC DNA]</scope>
    <source>
        <strain evidence="1">NUHP1</strain>
    </source>
</reference>
<gene>
    <name evidence="1" type="ORF">BD94_2092</name>
</gene>
<organism evidence="1 2">
    <name type="scientific">Elizabethkingia anophelis NUHP1</name>
    <dbReference type="NCBI Taxonomy" id="1338011"/>
    <lineage>
        <taxon>Bacteria</taxon>
        <taxon>Pseudomonadati</taxon>
        <taxon>Bacteroidota</taxon>
        <taxon>Flavobacteriia</taxon>
        <taxon>Flavobacteriales</taxon>
        <taxon>Weeksellaceae</taxon>
        <taxon>Elizabethkingia</taxon>
    </lineage>
</organism>
<dbReference type="KEGG" id="eao:BD94_2092"/>
<dbReference type="HOGENOM" id="CLU_640533_0_0_10"/>
<dbReference type="EMBL" id="CP007547">
    <property type="protein sequence ID" value="AIL45867.1"/>
    <property type="molecule type" value="Genomic_DNA"/>
</dbReference>
<dbReference type="RefSeq" id="WP_024564316.1">
    <property type="nucleotide sequence ID" value="NZ_CP007547.1"/>
</dbReference>
<proteinExistence type="predicted"/>
<protein>
    <submittedName>
        <fullName evidence="1">Uncharacterized protein</fullName>
    </submittedName>
</protein>
<evidence type="ECO:0000313" key="2">
    <source>
        <dbReference type="Proteomes" id="UP000028933"/>
    </source>
</evidence>